<evidence type="ECO:0000259" key="1">
    <source>
        <dbReference type="SMART" id="SM00791"/>
    </source>
</evidence>
<dbReference type="RefSeq" id="XP_008229291.1">
    <property type="nucleotide sequence ID" value="XM_008231069.1"/>
</dbReference>
<gene>
    <name evidence="3" type="primary">LOC103328661</name>
</gene>
<dbReference type="InterPro" id="IPR053237">
    <property type="entry name" value="Natterin_C"/>
</dbReference>
<dbReference type="Gene3D" id="2.80.10.50">
    <property type="match status" value="1"/>
</dbReference>
<organism evidence="2 3">
    <name type="scientific">Prunus mume</name>
    <name type="common">Japanese apricot</name>
    <name type="synonym">Armeniaca mume</name>
    <dbReference type="NCBI Taxonomy" id="102107"/>
    <lineage>
        <taxon>Eukaryota</taxon>
        <taxon>Viridiplantae</taxon>
        <taxon>Streptophyta</taxon>
        <taxon>Embryophyta</taxon>
        <taxon>Tracheophyta</taxon>
        <taxon>Spermatophyta</taxon>
        <taxon>Magnoliopsida</taxon>
        <taxon>eudicotyledons</taxon>
        <taxon>Gunneridae</taxon>
        <taxon>Pentapetalae</taxon>
        <taxon>rosids</taxon>
        <taxon>fabids</taxon>
        <taxon>Rosales</taxon>
        <taxon>Rosaceae</taxon>
        <taxon>Amygdaloideae</taxon>
        <taxon>Amygdaleae</taxon>
        <taxon>Prunus</taxon>
    </lineage>
</organism>
<dbReference type="Proteomes" id="UP000694861">
    <property type="component" value="Linkage group LG4"/>
</dbReference>
<dbReference type="SMART" id="SM00791">
    <property type="entry name" value="Agglutinin"/>
    <property type="match status" value="1"/>
</dbReference>
<dbReference type="GeneID" id="103328661"/>
<accession>A0ABM0NSS6</accession>
<dbReference type="InterPro" id="IPR008998">
    <property type="entry name" value="Agglutinin"/>
</dbReference>
<feature type="domain" description="Agglutinin" evidence="1">
    <location>
        <begin position="8"/>
        <end position="159"/>
    </location>
</feature>
<sequence>MAELAEIAELPKFFIAFKSVKNQKYLVYHKDQSTPTSPHLLQFSGKDSHSQYARFKVETDVNQPGLVHIKCDYNDKYLRLASEDSLWIVAAADKKQPNKNLGSCTLFKPELVEFRPPYKVYKFIHVYKGSPIGPKSGPGFHDILAAESENPALIVEIVGKHTG</sequence>
<dbReference type="PANTHER" id="PTHR39244:SF5">
    <property type="entry name" value="NATTERIN-3-LIKE"/>
    <property type="match status" value="1"/>
</dbReference>
<evidence type="ECO:0000313" key="3">
    <source>
        <dbReference type="RefSeq" id="XP_008229291.1"/>
    </source>
</evidence>
<evidence type="ECO:0000313" key="2">
    <source>
        <dbReference type="Proteomes" id="UP000694861"/>
    </source>
</evidence>
<proteinExistence type="predicted"/>
<reference evidence="3" key="2">
    <citation type="submission" date="2025-08" db="UniProtKB">
        <authorList>
            <consortium name="RefSeq"/>
        </authorList>
    </citation>
    <scope>IDENTIFICATION</scope>
</reference>
<dbReference type="SUPFAM" id="SSF50382">
    <property type="entry name" value="Agglutinin"/>
    <property type="match status" value="1"/>
</dbReference>
<keyword evidence="2" id="KW-1185">Reference proteome</keyword>
<dbReference type="Pfam" id="PF07468">
    <property type="entry name" value="Agglutinin"/>
    <property type="match status" value="1"/>
</dbReference>
<dbReference type="PANTHER" id="PTHR39244">
    <property type="entry name" value="NATTERIN-4"/>
    <property type="match status" value="1"/>
</dbReference>
<reference evidence="2" key="1">
    <citation type="journal article" date="2012" name="Nat. Commun.">
        <title>The genome of Prunus mume.</title>
        <authorList>
            <person name="Zhang Q."/>
            <person name="Chen W."/>
            <person name="Sun L."/>
            <person name="Zhao F."/>
            <person name="Huang B."/>
            <person name="Yang W."/>
            <person name="Tao Y."/>
            <person name="Wang J."/>
            <person name="Yuan Z."/>
            <person name="Fan G."/>
            <person name="Xing Z."/>
            <person name="Han C."/>
            <person name="Pan H."/>
            <person name="Zhong X."/>
            <person name="Shi W."/>
            <person name="Liang X."/>
            <person name="Du D."/>
            <person name="Sun F."/>
            <person name="Xu Z."/>
            <person name="Hao R."/>
            <person name="Lv T."/>
            <person name="Lv Y."/>
            <person name="Zheng Z."/>
            <person name="Sun M."/>
            <person name="Luo L."/>
            <person name="Cai M."/>
            <person name="Gao Y."/>
            <person name="Wang J."/>
            <person name="Yin Y."/>
            <person name="Xu X."/>
            <person name="Cheng T."/>
            <person name="Wang J."/>
        </authorList>
    </citation>
    <scope>NUCLEOTIDE SEQUENCE [LARGE SCALE GENOMIC DNA]</scope>
</reference>
<dbReference type="InterPro" id="IPR036242">
    <property type="entry name" value="Agglutinin_dom_sf"/>
</dbReference>
<protein>
    <submittedName>
        <fullName evidence="3">Uncharacterized protein LOC103328661</fullName>
    </submittedName>
</protein>
<name>A0ABM0NSS6_PRUMU</name>